<gene>
    <name evidence="1" type="ORF">AVDCRST_MAG93-10074</name>
</gene>
<reference evidence="1" key="1">
    <citation type="submission" date="2020-02" db="EMBL/GenBank/DDBJ databases">
        <authorList>
            <person name="Meier V. D."/>
        </authorList>
    </citation>
    <scope>NUCLEOTIDE SEQUENCE</scope>
    <source>
        <strain evidence="1">AVDCRST_MAG93</strain>
    </source>
</reference>
<protein>
    <submittedName>
        <fullName evidence="1">Uncharacterized protein</fullName>
    </submittedName>
</protein>
<sequence>ALSKALLFFEILHAAQSLVTYLRPSLVESKEGSPIE</sequence>
<accession>A0A6J4NTT9</accession>
<organism evidence="1">
    <name type="scientific">uncultured Chloroflexia bacterium</name>
    <dbReference type="NCBI Taxonomy" id="1672391"/>
    <lineage>
        <taxon>Bacteria</taxon>
        <taxon>Bacillati</taxon>
        <taxon>Chloroflexota</taxon>
        <taxon>Chloroflexia</taxon>
        <taxon>environmental samples</taxon>
    </lineage>
</organism>
<dbReference type="EMBL" id="CADCTR010003382">
    <property type="protein sequence ID" value="CAA9398006.1"/>
    <property type="molecule type" value="Genomic_DNA"/>
</dbReference>
<dbReference type="AlphaFoldDB" id="A0A6J4NTT9"/>
<proteinExistence type="predicted"/>
<feature type="non-terminal residue" evidence="1">
    <location>
        <position position="1"/>
    </location>
</feature>
<evidence type="ECO:0000313" key="1">
    <source>
        <dbReference type="EMBL" id="CAA9398006.1"/>
    </source>
</evidence>
<name>A0A6J4NTT9_9CHLR</name>